<evidence type="ECO:0000313" key="11">
    <source>
        <dbReference type="Proteomes" id="UP000034746"/>
    </source>
</evidence>
<dbReference type="InterPro" id="IPR029044">
    <property type="entry name" value="Nucleotide-diphossugar_trans"/>
</dbReference>
<keyword evidence="4" id="KW-0548">Nucleotidyltransferase</keyword>
<dbReference type="Gene3D" id="3.90.550.10">
    <property type="entry name" value="Spore Coat Polysaccharide Biosynthesis Protein SpsA, Chain A"/>
    <property type="match status" value="1"/>
</dbReference>
<feature type="domain" description="MobA-like NTP transferase" evidence="9">
    <location>
        <begin position="6"/>
        <end position="128"/>
    </location>
</feature>
<comment type="catalytic activity">
    <reaction evidence="6">
        <text>alpha-D-glucosamine 1-phosphate + acetyl-CoA = N-acetyl-alpha-D-glucosamine 1-phosphate + CoA + H(+)</text>
        <dbReference type="Rhea" id="RHEA:13725"/>
        <dbReference type="ChEBI" id="CHEBI:15378"/>
        <dbReference type="ChEBI" id="CHEBI:57287"/>
        <dbReference type="ChEBI" id="CHEBI:57288"/>
        <dbReference type="ChEBI" id="CHEBI:57776"/>
        <dbReference type="ChEBI" id="CHEBI:58516"/>
        <dbReference type="EC" id="2.3.1.157"/>
    </reaction>
</comment>
<evidence type="ECO:0000259" key="9">
    <source>
        <dbReference type="Pfam" id="PF12804"/>
    </source>
</evidence>
<dbReference type="GO" id="GO:0003977">
    <property type="term" value="F:UDP-N-acetylglucosamine diphosphorylase activity"/>
    <property type="evidence" value="ECO:0007669"/>
    <property type="project" value="UniProtKB-EC"/>
</dbReference>
<comment type="similarity">
    <text evidence="1">In the C-terminal section; belongs to the transferase hexapeptide repeat family.</text>
</comment>
<dbReference type="InterPro" id="IPR050065">
    <property type="entry name" value="GlmU-like"/>
</dbReference>
<organism evidence="10 11">
    <name type="scientific">Candidatus Uhrbacteria bacterium GW2011_GWF2_41_16</name>
    <dbReference type="NCBI Taxonomy" id="1618997"/>
    <lineage>
        <taxon>Bacteria</taxon>
        <taxon>Candidatus Uhriibacteriota</taxon>
    </lineage>
</organism>
<dbReference type="AlphaFoldDB" id="A0A0G0V7F6"/>
<dbReference type="Pfam" id="PF12804">
    <property type="entry name" value="NTP_transf_3"/>
    <property type="match status" value="1"/>
</dbReference>
<evidence type="ECO:0000256" key="5">
    <source>
        <dbReference type="ARBA" id="ARBA00023315"/>
    </source>
</evidence>
<dbReference type="PANTHER" id="PTHR43584:SF3">
    <property type="entry name" value="BIFUNCTIONAL PROTEIN GLMU"/>
    <property type="match status" value="1"/>
</dbReference>
<evidence type="ECO:0000313" key="10">
    <source>
        <dbReference type="EMBL" id="KKR96879.1"/>
    </source>
</evidence>
<dbReference type="GO" id="GO:0019134">
    <property type="term" value="F:glucosamine-1-phosphate N-acetyltransferase activity"/>
    <property type="evidence" value="ECO:0007669"/>
    <property type="project" value="UniProtKB-EC"/>
</dbReference>
<gene>
    <name evidence="10" type="ORF">UU48_C0022G0001</name>
</gene>
<comment type="catalytic activity">
    <reaction evidence="7">
        <text>N-acetyl-alpha-D-glucosamine 1-phosphate + UTP + H(+) = UDP-N-acetyl-alpha-D-glucosamine + diphosphate</text>
        <dbReference type="Rhea" id="RHEA:13509"/>
        <dbReference type="ChEBI" id="CHEBI:15378"/>
        <dbReference type="ChEBI" id="CHEBI:33019"/>
        <dbReference type="ChEBI" id="CHEBI:46398"/>
        <dbReference type="ChEBI" id="CHEBI:57705"/>
        <dbReference type="ChEBI" id="CHEBI:57776"/>
        <dbReference type="EC" id="2.7.7.23"/>
    </reaction>
</comment>
<evidence type="ECO:0000256" key="6">
    <source>
        <dbReference type="ARBA" id="ARBA00048247"/>
    </source>
</evidence>
<comment type="similarity">
    <text evidence="2">In the N-terminal section; belongs to the N-acetylglucosamine-1-phosphate uridyltransferase family.</text>
</comment>
<sequence length="254" mass="28327">MFDCRVVILAAGKGKRMGADGPKVLVPISGKPMIEYLVESVHASGIDEKPLIVVGHEMEKVKACLQERCEFVIQQQQLGTGHALQCALSQIGDAKYIILLYGDHAFTSSKTIYELAKTSVSVEAPVTLMVLQTPDFEGWHSAFFDYGRIVRDKKGEVERIVERRDATEDQLKIMEVNPGYYGFRVNWLKEHIAKLENKNAQQEFYVTDLIGLAILQGFPVKTIVVTNPLEGIGVNTPEQLRMAEEAFRSAGENI</sequence>
<reference evidence="10 11" key="1">
    <citation type="journal article" date="2015" name="Nature">
        <title>rRNA introns, odd ribosomes, and small enigmatic genomes across a large radiation of phyla.</title>
        <authorList>
            <person name="Brown C.T."/>
            <person name="Hug L.A."/>
            <person name="Thomas B.C."/>
            <person name="Sharon I."/>
            <person name="Castelle C.J."/>
            <person name="Singh A."/>
            <person name="Wilkins M.J."/>
            <person name="Williams K.H."/>
            <person name="Banfield J.F."/>
        </authorList>
    </citation>
    <scope>NUCLEOTIDE SEQUENCE [LARGE SCALE GENOMIC DNA]</scope>
</reference>
<accession>A0A0G0V7F6</accession>
<evidence type="ECO:0000256" key="2">
    <source>
        <dbReference type="ARBA" id="ARBA00007947"/>
    </source>
</evidence>
<dbReference type="Proteomes" id="UP000034746">
    <property type="component" value="Unassembled WGS sequence"/>
</dbReference>
<dbReference type="CDD" id="cd02540">
    <property type="entry name" value="GT2_GlmU_N_bac"/>
    <property type="match status" value="1"/>
</dbReference>
<name>A0A0G0V7F6_9BACT</name>
<protein>
    <submittedName>
        <fullName evidence="10">Bifunctional protein GlmU</fullName>
    </submittedName>
</protein>
<evidence type="ECO:0000256" key="8">
    <source>
        <dbReference type="ARBA" id="ARBA00049628"/>
    </source>
</evidence>
<keyword evidence="5" id="KW-0012">Acyltransferase</keyword>
<dbReference type="EMBL" id="LCAU01000022">
    <property type="protein sequence ID" value="KKR96879.1"/>
    <property type="molecule type" value="Genomic_DNA"/>
</dbReference>
<dbReference type="PATRIC" id="fig|1618997.3.peg.1121"/>
<evidence type="ECO:0000256" key="1">
    <source>
        <dbReference type="ARBA" id="ARBA00007707"/>
    </source>
</evidence>
<proteinExistence type="inferred from homology"/>
<comment type="caution">
    <text evidence="10">The sequence shown here is derived from an EMBL/GenBank/DDBJ whole genome shotgun (WGS) entry which is preliminary data.</text>
</comment>
<dbReference type="InterPro" id="IPR025877">
    <property type="entry name" value="MobA-like_NTP_Trfase"/>
</dbReference>
<evidence type="ECO:0000256" key="7">
    <source>
        <dbReference type="ARBA" id="ARBA00048493"/>
    </source>
</evidence>
<comment type="function">
    <text evidence="8">Catalyzes the last two sequential reactions in the de novo biosynthetic pathway for UDP-N-acetylglucosamine (UDP-GlcNAc). The C-terminal domain catalyzes the transfer of acetyl group from acetyl coenzyme A to glucosamine-1-phosphate (GlcN-1-P) to produce N-acetylglucosamine-1-phosphate (GlcNAc-1-P), which is converted into UDP-GlcNAc by the transfer of uridine 5-monophosphate (from uridine 5-triphosphate), a reaction catalyzed by the N-terminal domain.</text>
</comment>
<dbReference type="SUPFAM" id="SSF53448">
    <property type="entry name" value="Nucleotide-diphospho-sugar transferases"/>
    <property type="match status" value="1"/>
</dbReference>
<evidence type="ECO:0000256" key="3">
    <source>
        <dbReference type="ARBA" id="ARBA00022679"/>
    </source>
</evidence>
<evidence type="ECO:0000256" key="4">
    <source>
        <dbReference type="ARBA" id="ARBA00022695"/>
    </source>
</evidence>
<dbReference type="PANTHER" id="PTHR43584">
    <property type="entry name" value="NUCLEOTIDYL TRANSFERASE"/>
    <property type="match status" value="1"/>
</dbReference>
<keyword evidence="3" id="KW-0808">Transferase</keyword>